<evidence type="ECO:0000259" key="2">
    <source>
        <dbReference type="Pfam" id="PF07463"/>
    </source>
</evidence>
<dbReference type="RefSeq" id="WP_378556677.1">
    <property type="nucleotide sequence ID" value="NZ_JBHSDL010000005.1"/>
</dbReference>
<dbReference type="EMBL" id="JBHSDL010000005">
    <property type="protein sequence ID" value="MFC4373380.1"/>
    <property type="molecule type" value="Genomic_DNA"/>
</dbReference>
<accession>A0ABV8VBU9</accession>
<gene>
    <name evidence="4" type="ORF">ACFO5K_04650</name>
</gene>
<evidence type="ECO:0000313" key="5">
    <source>
        <dbReference type="Proteomes" id="UP001595844"/>
    </source>
</evidence>
<reference evidence="5" key="1">
    <citation type="journal article" date="2019" name="Int. J. Syst. Evol. Microbiol.">
        <title>The Global Catalogue of Microorganisms (GCM) 10K type strain sequencing project: providing services to taxonomists for standard genome sequencing and annotation.</title>
        <authorList>
            <consortium name="The Broad Institute Genomics Platform"/>
            <consortium name="The Broad Institute Genome Sequencing Center for Infectious Disease"/>
            <person name="Wu L."/>
            <person name="Ma J."/>
        </authorList>
    </citation>
    <scope>NUCLEOTIDE SEQUENCE [LARGE SCALE GENOMIC DNA]</scope>
    <source>
        <strain evidence="5">IBRC-M 10490</strain>
    </source>
</reference>
<feature type="domain" description="NUMOD4" evidence="2">
    <location>
        <begin position="10"/>
        <end position="66"/>
    </location>
</feature>
<evidence type="ECO:0000256" key="1">
    <source>
        <dbReference type="SAM" id="MobiDB-lite"/>
    </source>
</evidence>
<feature type="domain" description="HNH nuclease" evidence="3">
    <location>
        <begin position="76"/>
        <end position="119"/>
    </location>
</feature>
<proteinExistence type="predicted"/>
<keyword evidence="5" id="KW-1185">Reference proteome</keyword>
<dbReference type="InterPro" id="IPR010902">
    <property type="entry name" value="NUMOD4"/>
</dbReference>
<evidence type="ECO:0000313" key="4">
    <source>
        <dbReference type="EMBL" id="MFC4373380.1"/>
    </source>
</evidence>
<name>A0ABV8VBU9_9NOCA</name>
<organism evidence="4 5">
    <name type="scientific">Nocardia halotolerans</name>
    <dbReference type="NCBI Taxonomy" id="1755878"/>
    <lineage>
        <taxon>Bacteria</taxon>
        <taxon>Bacillati</taxon>
        <taxon>Actinomycetota</taxon>
        <taxon>Actinomycetes</taxon>
        <taxon>Mycobacteriales</taxon>
        <taxon>Nocardiaceae</taxon>
        <taxon>Nocardia</taxon>
    </lineage>
</organism>
<dbReference type="InterPro" id="IPR003615">
    <property type="entry name" value="HNH_nuc"/>
</dbReference>
<feature type="compositionally biased region" description="Basic and acidic residues" evidence="1">
    <location>
        <begin position="116"/>
        <end position="131"/>
    </location>
</feature>
<sequence>MGLPDNRNDEDWFPVPGWDGVYSISRSGRIRSEERAVMRRDGTRQTVRRKELRPTRNSNGYPCVELCLPGVRSVRMIHVLLLETFVGPRPPGLQGCHNDDDPENYSLENLRWDTRSENSLDRGRNGIDHNSNKTHCPQGHPYDDLNTLVYTRPSGKTDRRCRSCRREHAIKRKHSRAQTRAA</sequence>
<dbReference type="InterPro" id="IPR044925">
    <property type="entry name" value="His-Me_finger_sf"/>
</dbReference>
<evidence type="ECO:0000259" key="3">
    <source>
        <dbReference type="Pfam" id="PF13392"/>
    </source>
</evidence>
<dbReference type="Pfam" id="PF13392">
    <property type="entry name" value="HNH_3"/>
    <property type="match status" value="1"/>
</dbReference>
<comment type="caution">
    <text evidence="4">The sequence shown here is derived from an EMBL/GenBank/DDBJ whole genome shotgun (WGS) entry which is preliminary data.</text>
</comment>
<feature type="region of interest" description="Disordered" evidence="1">
    <location>
        <begin position="116"/>
        <end position="146"/>
    </location>
</feature>
<dbReference type="Gene3D" id="3.90.75.20">
    <property type="match status" value="1"/>
</dbReference>
<dbReference type="Proteomes" id="UP001595844">
    <property type="component" value="Unassembled WGS sequence"/>
</dbReference>
<protein>
    <submittedName>
        <fullName evidence="4">NUMOD4 domain-containing protein</fullName>
    </submittedName>
</protein>
<dbReference type="Pfam" id="PF07463">
    <property type="entry name" value="NUMOD4"/>
    <property type="match status" value="1"/>
</dbReference>
<dbReference type="SUPFAM" id="SSF54060">
    <property type="entry name" value="His-Me finger endonucleases"/>
    <property type="match status" value="1"/>
</dbReference>